<reference evidence="15 16" key="1">
    <citation type="journal article" date="2010" name="Stand. Genomic Sci.">
        <title>Complete genome sequence of Archaeoglobus profundus type strain (AV18).</title>
        <authorList>
            <person name="von Jan M."/>
            <person name="Lapidus A."/>
            <person name="Del Rio T.G."/>
            <person name="Copeland A."/>
            <person name="Tice H."/>
            <person name="Cheng J.F."/>
            <person name="Lucas S."/>
            <person name="Chen F."/>
            <person name="Nolan M."/>
            <person name="Goodwin L."/>
            <person name="Han C."/>
            <person name="Pitluck S."/>
            <person name="Liolios K."/>
            <person name="Ivanova N."/>
            <person name="Mavromatis K."/>
            <person name="Ovchinnikova G."/>
            <person name="Chertkov O."/>
            <person name="Pati A."/>
            <person name="Chen A."/>
            <person name="Palaniappan K."/>
            <person name="Land M."/>
            <person name="Hauser L."/>
            <person name="Chang Y.J."/>
            <person name="Jeffries C.D."/>
            <person name="Saunders E."/>
            <person name="Brettin T."/>
            <person name="Detter J.C."/>
            <person name="Chain P."/>
            <person name="Eichinger K."/>
            <person name="Huber H."/>
            <person name="Spring S."/>
            <person name="Rohde M."/>
            <person name="Goker M."/>
            <person name="Wirth R."/>
            <person name="Woyke T."/>
            <person name="Bristow J."/>
            <person name="Eisen J.A."/>
            <person name="Markowitz V."/>
            <person name="Hugenholtz P."/>
            <person name="Kyrpides N.C."/>
            <person name="Klenk H.P."/>
        </authorList>
    </citation>
    <scope>NUCLEOTIDE SEQUENCE [LARGE SCALE GENOMIC DNA]</scope>
    <source>
        <strain evidence="16">DSM 5631 / JCM 9629 / NBRC 100127 / Av18</strain>
    </source>
</reference>
<evidence type="ECO:0000256" key="2">
    <source>
        <dbReference type="ARBA" id="ARBA00005751"/>
    </source>
</evidence>
<evidence type="ECO:0000256" key="13">
    <source>
        <dbReference type="RuleBase" id="RU004349"/>
    </source>
</evidence>
<feature type="transmembrane region" description="Helical" evidence="10">
    <location>
        <begin position="116"/>
        <end position="134"/>
    </location>
</feature>
<dbReference type="InterPro" id="IPR023201">
    <property type="entry name" value="SecY_dom_sf"/>
</dbReference>
<gene>
    <name evidence="10" type="primary">secY</name>
    <name evidence="15" type="ordered locus">Arcpr_1338</name>
</gene>
<feature type="transmembrane region" description="Helical" evidence="10">
    <location>
        <begin position="154"/>
        <end position="173"/>
    </location>
</feature>
<evidence type="ECO:0000256" key="12">
    <source>
        <dbReference type="RuleBase" id="RU003484"/>
    </source>
</evidence>
<feature type="transmembrane region" description="Helical" evidence="10">
    <location>
        <begin position="288"/>
        <end position="314"/>
    </location>
</feature>
<dbReference type="InterPro" id="IPR026593">
    <property type="entry name" value="SecY"/>
</dbReference>
<keyword evidence="8 10" id="KW-0811">Translocation</keyword>
<evidence type="ECO:0000256" key="4">
    <source>
        <dbReference type="ARBA" id="ARBA00022475"/>
    </source>
</evidence>
<dbReference type="STRING" id="572546.Arcpr_1338"/>
<dbReference type="NCBIfam" id="NF006341">
    <property type="entry name" value="PRK08568.1-5"/>
    <property type="match status" value="1"/>
</dbReference>
<keyword evidence="9 10" id="KW-0472">Membrane</keyword>
<evidence type="ECO:0000313" key="16">
    <source>
        <dbReference type="Proteomes" id="UP000001901"/>
    </source>
</evidence>
<accession>D2RE43</accession>
<comment type="subunit">
    <text evidence="10">Component of the Sec protein translocase complex. Heterotrimer consisting of alpha (SecY), beta (SecG) and gamma (SecE) subunits. The heterotrimers can form oligomers, although 1 heterotrimer is thought to be able to translocate proteins. Interacts with the ribosome. May interact with SecDF, and other proteins may be involved.</text>
</comment>
<dbReference type="InterPro" id="IPR002208">
    <property type="entry name" value="SecY/SEC61-alpha"/>
</dbReference>
<dbReference type="PIRSF" id="PIRSF004557">
    <property type="entry name" value="SecY"/>
    <property type="match status" value="1"/>
</dbReference>
<sequence>MDINDVLRRLQPYFERIPSVERPKGHVPFKEKFGWTVAILLLYFILVNVPVFGLDPSSIDIFAQYRAFFAGATGSILALGIGPIVTASIVLQLLVGAGIISLDLTNPEDRATYQDFQRFLVFVMIALEAFPQVVGGLLKPNLDVANALGVPPSVLSFLIFLQLFIGGVLIVYMDEVVSKWGIGSGVSLFILASISQAIVVGLFNWFNPQGGMPPGVFPRLVWMFQNYPLEYLLSTDGLITLFVDGGILALITTIIIILLVVFAEGTRVEIPLAHHLVRGARGRFPIKLIYASVLPMIFVRALQALIVSVGFMLYNNGVKFLGEYAPGTATPISGIMYLLSPVNSPYDWVPAFVKDPSRNSLAPYFADMPDWMIILHLIIDATILIVGGILFAKFWVETSGMDAKTVANQIARSGLQIPGFRKSPQVLERILSRYIPKVTILGGAIIGVLTLIANMLGTVGNVSGTGLLLAVSIAYRFYEDLTREQLTEMHPMLRKFLGEE</sequence>
<dbReference type="Gene3D" id="1.10.3370.10">
    <property type="entry name" value="SecY subunit domain"/>
    <property type="match status" value="1"/>
</dbReference>
<dbReference type="InterPro" id="IPR030659">
    <property type="entry name" value="SecY_CS"/>
</dbReference>
<feature type="transmembrane region" description="Helical" evidence="10">
    <location>
        <begin position="33"/>
        <end position="54"/>
    </location>
</feature>
<keyword evidence="7 10" id="KW-1133">Transmembrane helix</keyword>
<keyword evidence="16" id="KW-1185">Reference proteome</keyword>
<dbReference type="PaxDb" id="572546-Arcpr_1338"/>
<feature type="transmembrane region" description="Helical" evidence="10">
    <location>
        <begin position="185"/>
        <end position="206"/>
    </location>
</feature>
<evidence type="ECO:0000256" key="5">
    <source>
        <dbReference type="ARBA" id="ARBA00022692"/>
    </source>
</evidence>
<evidence type="ECO:0000256" key="3">
    <source>
        <dbReference type="ARBA" id="ARBA00022448"/>
    </source>
</evidence>
<protein>
    <recommendedName>
        <fullName evidence="10 11">Protein translocase subunit SecY</fullName>
    </recommendedName>
    <alternativeName>
        <fullName evidence="10">Protein transport protein SEC61 subunit alpha homolog</fullName>
    </alternativeName>
</protein>
<feature type="transmembrane region" description="Helical" evidence="10">
    <location>
        <begin position="434"/>
        <end position="453"/>
    </location>
</feature>
<dbReference type="PROSITE" id="PS00755">
    <property type="entry name" value="SECY_1"/>
    <property type="match status" value="1"/>
</dbReference>
<dbReference type="HOGENOM" id="CLU_031763_3_0_2"/>
<dbReference type="NCBIfam" id="TIGR00967">
    <property type="entry name" value="3a0501s007"/>
    <property type="match status" value="1"/>
</dbReference>
<evidence type="ECO:0000256" key="7">
    <source>
        <dbReference type="ARBA" id="ARBA00022989"/>
    </source>
</evidence>
<dbReference type="PROSITE" id="PS00756">
    <property type="entry name" value="SECY_2"/>
    <property type="match status" value="1"/>
</dbReference>
<keyword evidence="4 10" id="KW-1003">Cell membrane</keyword>
<evidence type="ECO:0000313" key="15">
    <source>
        <dbReference type="EMBL" id="ADB58387.1"/>
    </source>
</evidence>
<proteinExistence type="inferred from homology"/>
<organism evidence="15 16">
    <name type="scientific">Archaeoglobus profundus (strain DSM 5631 / JCM 9629 / NBRC 100127 / Av18)</name>
    <dbReference type="NCBI Taxonomy" id="572546"/>
    <lineage>
        <taxon>Archaea</taxon>
        <taxon>Methanobacteriati</taxon>
        <taxon>Methanobacteriota</taxon>
        <taxon>Archaeoglobi</taxon>
        <taxon>Archaeoglobales</taxon>
        <taxon>Archaeoglobaceae</taxon>
        <taxon>Archaeoglobus</taxon>
    </lineage>
</organism>
<dbReference type="Pfam" id="PF10559">
    <property type="entry name" value="Plug_translocon"/>
    <property type="match status" value="1"/>
</dbReference>
<dbReference type="RefSeq" id="WP_012940723.1">
    <property type="nucleotide sequence ID" value="NC_013741.1"/>
</dbReference>
<dbReference type="GO" id="GO:0065002">
    <property type="term" value="P:intracellular protein transmembrane transport"/>
    <property type="evidence" value="ECO:0007669"/>
    <property type="project" value="UniProtKB-UniRule"/>
</dbReference>
<comment type="function">
    <text evidence="10 11">The central subunit of the protein translocation channel SecYEG. Consists of two halves formed by TMs 1-5 and 6-10. These two domains form a lateral gate at the front which open onto the bilayer between TMs 2 and 7, and are clamped together by SecE at the back. The channel is closed by both a pore ring composed of hydrophobic SecY resides and a short helix (helix 2A) on the extracellular side of the membrane which forms a plug. The plug probably moves laterally to allow the channel to open. The ring and the pore may move independently.</text>
</comment>
<dbReference type="AlphaFoldDB" id="D2RE43"/>
<dbReference type="HAMAP" id="MF_01465">
    <property type="entry name" value="SecY"/>
    <property type="match status" value="1"/>
</dbReference>
<comment type="similarity">
    <text evidence="2 10 13">Belongs to the SecY/SEC61-alpha family.</text>
</comment>
<dbReference type="InterPro" id="IPR019561">
    <property type="entry name" value="Translocon_Sec61/SecY_plug_dom"/>
</dbReference>
<evidence type="ECO:0000256" key="9">
    <source>
        <dbReference type="ARBA" id="ARBA00023136"/>
    </source>
</evidence>
<dbReference type="OrthoDB" id="371914at2157"/>
<feature type="transmembrane region" description="Helical" evidence="10">
    <location>
        <begin position="238"/>
        <end position="262"/>
    </location>
</feature>
<dbReference type="SUPFAM" id="SSF103491">
    <property type="entry name" value="Preprotein translocase SecY subunit"/>
    <property type="match status" value="1"/>
</dbReference>
<dbReference type="GO" id="GO:0012505">
    <property type="term" value="C:endomembrane system"/>
    <property type="evidence" value="ECO:0007669"/>
    <property type="project" value="UniProtKB-SubCell"/>
</dbReference>
<feature type="transmembrane region" description="Helical" evidence="10">
    <location>
        <begin position="373"/>
        <end position="396"/>
    </location>
</feature>
<feature type="domain" description="Translocon Sec61/SecY plug" evidence="14">
    <location>
        <begin position="41"/>
        <end position="74"/>
    </location>
</feature>
<dbReference type="KEGG" id="apo:Arcpr_1338"/>
<keyword evidence="5 10" id="KW-0812">Transmembrane</keyword>
<dbReference type="GO" id="GO:0006605">
    <property type="term" value="P:protein targeting"/>
    <property type="evidence" value="ECO:0007669"/>
    <property type="project" value="UniProtKB-UniRule"/>
</dbReference>
<evidence type="ECO:0000256" key="6">
    <source>
        <dbReference type="ARBA" id="ARBA00022927"/>
    </source>
</evidence>
<dbReference type="GeneID" id="8740025"/>
<name>D2RE43_ARCPA</name>
<dbReference type="EMBL" id="CP001857">
    <property type="protein sequence ID" value="ADB58387.1"/>
    <property type="molecule type" value="Genomic_DNA"/>
</dbReference>
<feature type="transmembrane region" description="Helical" evidence="10">
    <location>
        <begin position="459"/>
        <end position="478"/>
    </location>
</feature>
<dbReference type="Proteomes" id="UP000001901">
    <property type="component" value="Chromosome"/>
</dbReference>
<comment type="subcellular location">
    <subcellularLocation>
        <location evidence="10">Cell membrane</location>
        <topology evidence="10">Multi-pass membrane protein</topology>
    </subcellularLocation>
    <subcellularLocation>
        <location evidence="1">Endomembrane system</location>
        <topology evidence="1">Multi-pass membrane protein</topology>
    </subcellularLocation>
    <subcellularLocation>
        <location evidence="12">Membrane</location>
        <topology evidence="12">Multi-pass membrane protein</topology>
    </subcellularLocation>
</comment>
<dbReference type="PRINTS" id="PR00303">
    <property type="entry name" value="SECYTRNLCASE"/>
</dbReference>
<dbReference type="eggNOG" id="arCOG04169">
    <property type="taxonomic scope" value="Archaea"/>
</dbReference>
<evidence type="ECO:0000256" key="11">
    <source>
        <dbReference type="RuleBase" id="RU000537"/>
    </source>
</evidence>
<feature type="transmembrane region" description="Helical" evidence="10">
    <location>
        <begin position="74"/>
        <end position="104"/>
    </location>
</feature>
<evidence type="ECO:0000256" key="10">
    <source>
        <dbReference type="HAMAP-Rule" id="MF_01465"/>
    </source>
</evidence>
<keyword evidence="6 10" id="KW-0653">Protein transport</keyword>
<keyword evidence="3 10" id="KW-0813">Transport</keyword>
<dbReference type="PANTHER" id="PTHR10906">
    <property type="entry name" value="SECY/SEC61-ALPHA FAMILY MEMBER"/>
    <property type="match status" value="1"/>
</dbReference>
<dbReference type="Pfam" id="PF00344">
    <property type="entry name" value="SecY"/>
    <property type="match status" value="1"/>
</dbReference>
<evidence type="ECO:0000256" key="8">
    <source>
        <dbReference type="ARBA" id="ARBA00023010"/>
    </source>
</evidence>
<dbReference type="GO" id="GO:0005886">
    <property type="term" value="C:plasma membrane"/>
    <property type="evidence" value="ECO:0007669"/>
    <property type="project" value="UniProtKB-SubCell"/>
</dbReference>
<evidence type="ECO:0000256" key="1">
    <source>
        <dbReference type="ARBA" id="ARBA00004127"/>
    </source>
</evidence>
<evidence type="ECO:0000259" key="14">
    <source>
        <dbReference type="Pfam" id="PF10559"/>
    </source>
</evidence>